<dbReference type="AlphaFoldDB" id="A0A8K0MPW4"/>
<proteinExistence type="predicted"/>
<evidence type="ECO:0000259" key="7">
    <source>
        <dbReference type="Pfam" id="PF03151"/>
    </source>
</evidence>
<sequence length="381" mass="41258">MGLFDSLFGEQGRKFIKRKDSDAGETGRALEELRGRIHNELRTSEGAKRQQQRHCGPVVAMTFNFIVSVGIIMTNKLVMGTVGFNFPIFLTLIHYVIAYFLLAIFKALSVLPVSPPSKTTPFSSLFSLGVVMALSSGLANTSLKYNSVGFYQMAKIAVTPSIVAAEFIIFKKTISSIKVLALGVVSLGVAVATVTDLEFNLFGALIAIAWIIPSAINKILWSNLQQQGNWTALALMWKTTPTTILFLLALMPWLDPPGVLSFKWDLNNSTAVLISALFGFLLQWSGALTLGATSATTHVVLGQFKTCVILLGGYLIFNSDPGYVSICGAVAALCGMSIYTSLNLKKQDESLSNKHNLPKPKTTPQEGADSDEKVIVNVVLN</sequence>
<comment type="caution">
    <text evidence="8">The sequence shown here is derived from an EMBL/GenBank/DDBJ whole genome shotgun (WGS) entry which is preliminary data.</text>
</comment>
<feature type="transmembrane region" description="Helical" evidence="6">
    <location>
        <begin position="299"/>
        <end position="317"/>
    </location>
</feature>
<feature type="transmembrane region" description="Helical" evidence="6">
    <location>
        <begin position="149"/>
        <end position="170"/>
    </location>
</feature>
<reference evidence="8" key="1">
    <citation type="submission" date="2020-03" db="EMBL/GenBank/DDBJ databases">
        <title>A high-quality chromosome-level genome assembly of a woody plant with both climbing and erect habits, Rhamnella rubrinervis.</title>
        <authorList>
            <person name="Lu Z."/>
            <person name="Yang Y."/>
            <person name="Zhu X."/>
            <person name="Sun Y."/>
        </authorList>
    </citation>
    <scope>NUCLEOTIDE SEQUENCE</scope>
    <source>
        <strain evidence="8">BYM</strain>
        <tissue evidence="8">Leaf</tissue>
    </source>
</reference>
<evidence type="ECO:0000313" key="9">
    <source>
        <dbReference type="Proteomes" id="UP000796880"/>
    </source>
</evidence>
<feature type="region of interest" description="Disordered" evidence="5">
    <location>
        <begin position="350"/>
        <end position="369"/>
    </location>
</feature>
<evidence type="ECO:0000256" key="4">
    <source>
        <dbReference type="ARBA" id="ARBA00023136"/>
    </source>
</evidence>
<keyword evidence="9" id="KW-1185">Reference proteome</keyword>
<feature type="transmembrane region" description="Helical" evidence="6">
    <location>
        <begin position="232"/>
        <end position="251"/>
    </location>
</feature>
<feature type="transmembrane region" description="Helical" evidence="6">
    <location>
        <begin position="84"/>
        <end position="105"/>
    </location>
</feature>
<feature type="transmembrane region" description="Helical" evidence="6">
    <location>
        <begin position="201"/>
        <end position="220"/>
    </location>
</feature>
<feature type="transmembrane region" description="Helical" evidence="6">
    <location>
        <begin position="323"/>
        <end position="344"/>
    </location>
</feature>
<keyword evidence="2 6" id="KW-0812">Transmembrane</keyword>
<dbReference type="Pfam" id="PF03151">
    <property type="entry name" value="TPT"/>
    <property type="match status" value="1"/>
</dbReference>
<comment type="subcellular location">
    <subcellularLocation>
        <location evidence="1">Membrane</location>
        <topology evidence="1">Multi-pass membrane protein</topology>
    </subcellularLocation>
</comment>
<evidence type="ECO:0000256" key="2">
    <source>
        <dbReference type="ARBA" id="ARBA00022692"/>
    </source>
</evidence>
<evidence type="ECO:0000256" key="5">
    <source>
        <dbReference type="SAM" id="MobiDB-lite"/>
    </source>
</evidence>
<protein>
    <recommendedName>
        <fullName evidence="7">Sugar phosphate transporter domain-containing protein</fullName>
    </recommendedName>
</protein>
<name>A0A8K0MPW4_9ROSA</name>
<dbReference type="InterPro" id="IPR004853">
    <property type="entry name" value="Sugar_P_trans_dom"/>
</dbReference>
<keyword evidence="3 6" id="KW-1133">Transmembrane helix</keyword>
<dbReference type="GO" id="GO:0016020">
    <property type="term" value="C:membrane"/>
    <property type="evidence" value="ECO:0007669"/>
    <property type="project" value="UniProtKB-SubCell"/>
</dbReference>
<feature type="transmembrane region" description="Helical" evidence="6">
    <location>
        <begin position="125"/>
        <end position="143"/>
    </location>
</feature>
<feature type="transmembrane region" description="Helical" evidence="6">
    <location>
        <begin position="177"/>
        <end position="195"/>
    </location>
</feature>
<evidence type="ECO:0000256" key="1">
    <source>
        <dbReference type="ARBA" id="ARBA00004141"/>
    </source>
</evidence>
<evidence type="ECO:0000256" key="6">
    <source>
        <dbReference type="SAM" id="Phobius"/>
    </source>
</evidence>
<dbReference type="PANTHER" id="PTHR11132">
    <property type="entry name" value="SOLUTE CARRIER FAMILY 35"/>
    <property type="match status" value="1"/>
</dbReference>
<dbReference type="OrthoDB" id="5547497at2759"/>
<feature type="transmembrane region" description="Helical" evidence="6">
    <location>
        <begin position="271"/>
        <end position="292"/>
    </location>
</feature>
<gene>
    <name evidence="8" type="ORF">FNV43_RR03715</name>
</gene>
<keyword evidence="4 6" id="KW-0472">Membrane</keyword>
<feature type="transmembrane region" description="Helical" evidence="6">
    <location>
        <begin position="58"/>
        <end position="78"/>
    </location>
</feature>
<evidence type="ECO:0000313" key="8">
    <source>
        <dbReference type="EMBL" id="KAF3453275.1"/>
    </source>
</evidence>
<accession>A0A8K0MPW4</accession>
<dbReference type="Proteomes" id="UP000796880">
    <property type="component" value="Unassembled WGS sequence"/>
</dbReference>
<feature type="domain" description="Sugar phosphate transporter" evidence="7">
    <location>
        <begin position="62"/>
        <end position="339"/>
    </location>
</feature>
<organism evidence="8 9">
    <name type="scientific">Rhamnella rubrinervis</name>
    <dbReference type="NCBI Taxonomy" id="2594499"/>
    <lineage>
        <taxon>Eukaryota</taxon>
        <taxon>Viridiplantae</taxon>
        <taxon>Streptophyta</taxon>
        <taxon>Embryophyta</taxon>
        <taxon>Tracheophyta</taxon>
        <taxon>Spermatophyta</taxon>
        <taxon>Magnoliopsida</taxon>
        <taxon>eudicotyledons</taxon>
        <taxon>Gunneridae</taxon>
        <taxon>Pentapetalae</taxon>
        <taxon>rosids</taxon>
        <taxon>fabids</taxon>
        <taxon>Rosales</taxon>
        <taxon>Rhamnaceae</taxon>
        <taxon>rhamnoid group</taxon>
        <taxon>Rhamneae</taxon>
        <taxon>Rhamnella</taxon>
    </lineage>
</organism>
<dbReference type="EMBL" id="VOIH02000002">
    <property type="protein sequence ID" value="KAF3453275.1"/>
    <property type="molecule type" value="Genomic_DNA"/>
</dbReference>
<evidence type="ECO:0000256" key="3">
    <source>
        <dbReference type="ARBA" id="ARBA00022989"/>
    </source>
</evidence>
<dbReference type="InterPro" id="IPR050186">
    <property type="entry name" value="TPT_transporter"/>
</dbReference>